<reference evidence="2" key="2">
    <citation type="submission" date="2020-05" db="UniProtKB">
        <authorList>
            <consortium name="EnsemblMetazoa"/>
        </authorList>
    </citation>
    <scope>IDENTIFICATION</scope>
    <source>
        <strain evidence="2">FAR1</strain>
    </source>
</reference>
<evidence type="ECO:0000313" key="3">
    <source>
        <dbReference type="Proteomes" id="UP000075886"/>
    </source>
</evidence>
<accession>A0A182QK54</accession>
<feature type="region of interest" description="Disordered" evidence="1">
    <location>
        <begin position="341"/>
        <end position="364"/>
    </location>
</feature>
<keyword evidence="3" id="KW-1185">Reference proteome</keyword>
<dbReference type="AlphaFoldDB" id="A0A182QK54"/>
<reference evidence="3" key="1">
    <citation type="submission" date="2014-01" db="EMBL/GenBank/DDBJ databases">
        <title>The Genome Sequence of Anopheles farauti FAR1 (V2).</title>
        <authorList>
            <consortium name="The Broad Institute Genomics Platform"/>
            <person name="Neafsey D.E."/>
            <person name="Besansky N."/>
            <person name="Howell P."/>
            <person name="Walton C."/>
            <person name="Young S.K."/>
            <person name="Zeng Q."/>
            <person name="Gargeya S."/>
            <person name="Fitzgerald M."/>
            <person name="Haas B."/>
            <person name="Abouelleil A."/>
            <person name="Allen A.W."/>
            <person name="Alvarado L."/>
            <person name="Arachchi H.M."/>
            <person name="Berlin A.M."/>
            <person name="Chapman S.B."/>
            <person name="Gainer-Dewar J."/>
            <person name="Goldberg J."/>
            <person name="Griggs A."/>
            <person name="Gujja S."/>
            <person name="Hansen M."/>
            <person name="Howarth C."/>
            <person name="Imamovic A."/>
            <person name="Ireland A."/>
            <person name="Larimer J."/>
            <person name="McCowan C."/>
            <person name="Murphy C."/>
            <person name="Pearson M."/>
            <person name="Poon T.W."/>
            <person name="Priest M."/>
            <person name="Roberts A."/>
            <person name="Saif S."/>
            <person name="Shea T."/>
            <person name="Sisk P."/>
            <person name="Sykes S."/>
            <person name="Wortman J."/>
            <person name="Nusbaum C."/>
            <person name="Birren B."/>
        </authorList>
    </citation>
    <scope>NUCLEOTIDE SEQUENCE [LARGE SCALE GENOMIC DNA]</scope>
    <source>
        <strain evidence="3">FAR1</strain>
    </source>
</reference>
<feature type="compositionally biased region" description="Basic and acidic residues" evidence="1">
    <location>
        <begin position="350"/>
        <end position="364"/>
    </location>
</feature>
<name>A0A182QK54_9DIPT</name>
<evidence type="ECO:0000313" key="2">
    <source>
        <dbReference type="EnsemblMetazoa" id="AFAF011885-PA"/>
    </source>
</evidence>
<dbReference type="VEuPathDB" id="VectorBase:AFAF011885"/>
<dbReference type="EMBL" id="AXCN02000890">
    <property type="status" value="NOT_ANNOTATED_CDS"/>
    <property type="molecule type" value="Genomic_DNA"/>
</dbReference>
<organism evidence="2 3">
    <name type="scientific">Anopheles farauti</name>
    <dbReference type="NCBI Taxonomy" id="69004"/>
    <lineage>
        <taxon>Eukaryota</taxon>
        <taxon>Metazoa</taxon>
        <taxon>Ecdysozoa</taxon>
        <taxon>Arthropoda</taxon>
        <taxon>Hexapoda</taxon>
        <taxon>Insecta</taxon>
        <taxon>Pterygota</taxon>
        <taxon>Neoptera</taxon>
        <taxon>Endopterygota</taxon>
        <taxon>Diptera</taxon>
        <taxon>Nematocera</taxon>
        <taxon>Culicoidea</taxon>
        <taxon>Culicidae</taxon>
        <taxon>Anophelinae</taxon>
        <taxon>Anopheles</taxon>
    </lineage>
</organism>
<sequence length="487" mass="52058">MMPPSSSGSSLVSKYFTSRDLEIMVGCAWVSEPLEGGRVCVWKDYPNETFLPLVVTFSAGGGGGGAPLGSPANHGKLYKEMAKPPPLKSAVNSDNECGPVVWERVRPDHEKAVHRVGQQLLDVPYVLARRTPRALLGVEYHRKPAADRFGAVPDGRLEETLHPGQIVVERDGDDDQRMPIAIPPARHRLPNRQQKCVNGRAGKFFPIFLFLVKRSTLRHGSTGEASSTTGCPCVPQTGSGKSSSTSASDVTLPMTLHFNFTNSEERLEAGDDLVNVDAEGAQLGGEAGDIRVLDDAGESGTTGLGHAVQLAELAGRVGDEGAGEGFGPLEIGDGADLVHHGGPRAGGRRLGVDRAGDRGEAEHGGDAVQVVADAHATDLRPGADLLQLRRADQHAPGGIGFGRLQEAPDLADLRVRLHVPLVDRAHLVHVQERQQLIDLSAQVLPVGSTEHGQQDEEFLQGRNRLYTGKRTPTLHSLVLTIFVRLLG</sequence>
<evidence type="ECO:0000256" key="1">
    <source>
        <dbReference type="SAM" id="MobiDB-lite"/>
    </source>
</evidence>
<dbReference type="EnsemblMetazoa" id="AFAF011885-RA">
    <property type="protein sequence ID" value="AFAF011885-PA"/>
    <property type="gene ID" value="AFAF011885"/>
</dbReference>
<feature type="compositionally biased region" description="Low complexity" evidence="1">
    <location>
        <begin position="237"/>
        <end position="248"/>
    </location>
</feature>
<feature type="region of interest" description="Disordered" evidence="1">
    <location>
        <begin position="220"/>
        <end position="248"/>
    </location>
</feature>
<proteinExistence type="predicted"/>
<dbReference type="Proteomes" id="UP000075886">
    <property type="component" value="Unassembled WGS sequence"/>
</dbReference>
<protein>
    <submittedName>
        <fullName evidence="2">Uncharacterized protein</fullName>
    </submittedName>
</protein>